<dbReference type="FunFam" id="3.40.50.1170:FF:000001">
    <property type="entry name" value="L-asparaginase 2"/>
    <property type="match status" value="1"/>
</dbReference>
<organism evidence="8 9">
    <name type="scientific">Gottschalkia purinilytica</name>
    <name type="common">Clostridium purinilyticum</name>
    <dbReference type="NCBI Taxonomy" id="1503"/>
    <lineage>
        <taxon>Bacteria</taxon>
        <taxon>Bacillati</taxon>
        <taxon>Bacillota</taxon>
        <taxon>Tissierellia</taxon>
        <taxon>Tissierellales</taxon>
        <taxon>Gottschalkiaceae</taxon>
        <taxon>Gottschalkia</taxon>
    </lineage>
</organism>
<evidence type="ECO:0000256" key="1">
    <source>
        <dbReference type="ARBA" id="ARBA00010518"/>
    </source>
</evidence>
<dbReference type="InterPro" id="IPR040919">
    <property type="entry name" value="Asparaginase_C"/>
</dbReference>
<dbReference type="PANTHER" id="PTHR11707">
    <property type="entry name" value="L-ASPARAGINASE"/>
    <property type="match status" value="1"/>
</dbReference>
<dbReference type="InterPro" id="IPR006034">
    <property type="entry name" value="Asparaginase/glutaminase-like"/>
</dbReference>
<feature type="domain" description="L-asparaginase N-terminal" evidence="6">
    <location>
        <begin position="4"/>
        <end position="193"/>
    </location>
</feature>
<evidence type="ECO:0000313" key="9">
    <source>
        <dbReference type="Proteomes" id="UP000037267"/>
    </source>
</evidence>
<dbReference type="PATRIC" id="fig|1503.3.peg.2189"/>
<dbReference type="AlphaFoldDB" id="A0A0L0WDP9"/>
<evidence type="ECO:0000313" key="8">
    <source>
        <dbReference type="EMBL" id="KNF09540.1"/>
    </source>
</evidence>
<dbReference type="OrthoDB" id="9788068at2"/>
<dbReference type="STRING" id="1503.CLPU_3c03200"/>
<dbReference type="GO" id="GO:0004067">
    <property type="term" value="F:asparaginase activity"/>
    <property type="evidence" value="ECO:0007669"/>
    <property type="project" value="UniProtKB-UniRule"/>
</dbReference>
<evidence type="ECO:0000259" key="6">
    <source>
        <dbReference type="Pfam" id="PF00710"/>
    </source>
</evidence>
<evidence type="ECO:0000256" key="4">
    <source>
        <dbReference type="PIRSR" id="PIRSR001220-1"/>
    </source>
</evidence>
<feature type="active site" evidence="5">
    <location>
        <position position="13"/>
    </location>
</feature>
<proteinExistence type="inferred from homology"/>
<evidence type="ECO:0000259" key="7">
    <source>
        <dbReference type="Pfam" id="PF17763"/>
    </source>
</evidence>
<dbReference type="PROSITE" id="PS00144">
    <property type="entry name" value="ASN_GLN_ASE_1"/>
    <property type="match status" value="1"/>
</dbReference>
<evidence type="ECO:0000256" key="3">
    <source>
        <dbReference type="ARBA" id="ARBA00022801"/>
    </source>
</evidence>
<dbReference type="SUPFAM" id="SSF53774">
    <property type="entry name" value="Glutaminase/Asparaginase"/>
    <property type="match status" value="1"/>
</dbReference>
<dbReference type="InterPro" id="IPR037152">
    <property type="entry name" value="L-asparaginase_N_sf"/>
</dbReference>
<dbReference type="PROSITE" id="PS51732">
    <property type="entry name" value="ASN_GLN_ASE_3"/>
    <property type="match status" value="1"/>
</dbReference>
<dbReference type="InterPro" id="IPR020827">
    <property type="entry name" value="Asparaginase/glutaminase_AS1"/>
</dbReference>
<dbReference type="Pfam" id="PF17763">
    <property type="entry name" value="Asparaginase_C"/>
    <property type="match status" value="1"/>
</dbReference>
<dbReference type="Gene3D" id="3.40.50.40">
    <property type="match status" value="1"/>
</dbReference>
<dbReference type="PIRSF" id="PIRSF001220">
    <property type="entry name" value="L-ASNase_gatD"/>
    <property type="match status" value="1"/>
</dbReference>
<keyword evidence="3 8" id="KW-0378">Hydrolase</keyword>
<keyword evidence="9" id="KW-1185">Reference proteome</keyword>
<evidence type="ECO:0000256" key="5">
    <source>
        <dbReference type="PROSITE-ProRule" id="PRU10099"/>
    </source>
</evidence>
<dbReference type="GO" id="GO:0006528">
    <property type="term" value="P:asparagine metabolic process"/>
    <property type="evidence" value="ECO:0007669"/>
    <property type="project" value="InterPro"/>
</dbReference>
<comment type="caution">
    <text evidence="8">The sequence shown here is derived from an EMBL/GenBank/DDBJ whole genome shotgun (WGS) entry which is preliminary data.</text>
</comment>
<accession>A0A0L0WDP9</accession>
<dbReference type="PIRSF" id="PIRSF500176">
    <property type="entry name" value="L_ASNase"/>
    <property type="match status" value="1"/>
</dbReference>
<sequence>MKNKIAVVFTGGTISMKKDPELNVAVPALSGDEILSMVPNINEIAEVEIISFGKLPGPHMSPIKMMGLSNLVKKLISREDITSVVITHGTDTLEETAYLLDLNIRTEKPIVVVGAMRNSSELGYDGPSNLSAAVFTALSPKSRGKGVLVVMNDEVNTAYEVTKTNTLSLSTFKSLEFGALGIVDNNEVIFYRDIIIRDNYINTDKIENNVALLKCVAGMNSDLINFCIDSNYKGIVIEALGRGNVPIEMLEGIKKAIEKNIPVVIVSRCHSGRVLDSYGYPGGGKDLRDLGCIFGSNLPGQKARIKLMLALTITQDLKLLKQIFEKNIYSDI</sequence>
<dbReference type="SMART" id="SM00870">
    <property type="entry name" value="Asparaginase"/>
    <property type="match status" value="1"/>
</dbReference>
<evidence type="ECO:0000256" key="2">
    <source>
        <dbReference type="ARBA" id="ARBA00012920"/>
    </source>
</evidence>
<dbReference type="Pfam" id="PF00710">
    <property type="entry name" value="Asparaginase"/>
    <property type="match status" value="1"/>
</dbReference>
<dbReference type="RefSeq" id="WP_082154075.1">
    <property type="nucleotide sequence ID" value="NZ_LGSS01000003.1"/>
</dbReference>
<dbReference type="CDD" id="cd08964">
    <property type="entry name" value="L-asparaginase_II"/>
    <property type="match status" value="1"/>
</dbReference>
<dbReference type="InterPro" id="IPR027473">
    <property type="entry name" value="L-asparaginase_C"/>
</dbReference>
<dbReference type="PANTHER" id="PTHR11707:SF28">
    <property type="entry name" value="60 KDA LYSOPHOSPHOLIPASE"/>
    <property type="match status" value="1"/>
</dbReference>
<dbReference type="PRINTS" id="PR00139">
    <property type="entry name" value="ASNGLNASE"/>
</dbReference>
<dbReference type="EC" id="3.5.1.1" evidence="2"/>
<dbReference type="EMBL" id="LGSS01000003">
    <property type="protein sequence ID" value="KNF09540.1"/>
    <property type="molecule type" value="Genomic_DNA"/>
</dbReference>
<feature type="domain" description="Asparaginase/glutaminase C-terminal" evidence="7">
    <location>
        <begin position="209"/>
        <end position="324"/>
    </location>
</feature>
<dbReference type="InterPro" id="IPR027474">
    <property type="entry name" value="L-asparaginase_N"/>
</dbReference>
<dbReference type="Proteomes" id="UP000037267">
    <property type="component" value="Unassembled WGS sequence"/>
</dbReference>
<reference evidence="9" key="1">
    <citation type="submission" date="2015-07" db="EMBL/GenBank/DDBJ databases">
        <title>Draft genome sequence of the purine-degrading Gottschalkia purinilyticum DSM 1384 (formerly Clostridium purinilyticum).</title>
        <authorList>
            <person name="Poehlein A."/>
            <person name="Schiel-Bengelsdorf B."/>
            <person name="Bengelsdorf F.R."/>
            <person name="Daniel R."/>
            <person name="Duerre P."/>
        </authorList>
    </citation>
    <scope>NUCLEOTIDE SEQUENCE [LARGE SCALE GENOMIC DNA]</scope>
    <source>
        <strain evidence="9">DSM 1384</strain>
    </source>
</reference>
<dbReference type="InterPro" id="IPR004550">
    <property type="entry name" value="AsnASE_II"/>
</dbReference>
<comment type="similarity">
    <text evidence="1">Belongs to the asparaginase 1 family.</text>
</comment>
<dbReference type="Gene3D" id="3.40.50.1170">
    <property type="entry name" value="L-asparaginase, N-terminal domain"/>
    <property type="match status" value="1"/>
</dbReference>
<protein>
    <recommendedName>
        <fullName evidence="2">asparaginase</fullName>
        <ecNumber evidence="2">3.5.1.1</ecNumber>
    </recommendedName>
</protein>
<gene>
    <name evidence="8" type="primary">ansA</name>
    <name evidence="8" type="ORF">CLPU_3c03200</name>
</gene>
<name>A0A0L0WDP9_GOTPU</name>
<feature type="active site" description="O-isoaspartyl threonine intermediate" evidence="4">
    <location>
        <position position="13"/>
    </location>
</feature>
<dbReference type="FunFam" id="3.40.50.40:FF:000003">
    <property type="entry name" value="L-asparaginase 2"/>
    <property type="match status" value="1"/>
</dbReference>
<dbReference type="InterPro" id="IPR036152">
    <property type="entry name" value="Asp/glu_Ase-like_sf"/>
</dbReference>